<dbReference type="RefSeq" id="WP_218470774.1">
    <property type="nucleotide sequence ID" value="NZ_BAABJN010000006.1"/>
</dbReference>
<feature type="transmembrane region" description="Helical" evidence="1">
    <location>
        <begin position="89"/>
        <end position="110"/>
    </location>
</feature>
<feature type="transmembrane region" description="Helical" evidence="1">
    <location>
        <begin position="60"/>
        <end position="82"/>
    </location>
</feature>
<evidence type="ECO:0000313" key="3">
    <source>
        <dbReference type="Proteomes" id="UP000694257"/>
    </source>
</evidence>
<evidence type="ECO:0008006" key="4">
    <source>
        <dbReference type="Google" id="ProtNLM"/>
    </source>
</evidence>
<name>A0ABX8RKQ1_NOCIO</name>
<keyword evidence="1" id="KW-0472">Membrane</keyword>
<feature type="transmembrane region" description="Helical" evidence="1">
    <location>
        <begin position="210"/>
        <end position="232"/>
    </location>
</feature>
<reference evidence="2 3" key="1">
    <citation type="submission" date="2021-07" db="EMBL/GenBank/DDBJ databases">
        <title>Whole Genome Sequence of Nocardia Iowensis.</title>
        <authorList>
            <person name="Lamm A."/>
            <person name="Collins-Fairclough A.M."/>
            <person name="Bunk B."/>
            <person name="Sproer C."/>
        </authorList>
    </citation>
    <scope>NUCLEOTIDE SEQUENCE [LARGE SCALE GENOMIC DNA]</scope>
    <source>
        <strain evidence="2 3">NRRL 5646</strain>
    </source>
</reference>
<evidence type="ECO:0000313" key="2">
    <source>
        <dbReference type="EMBL" id="QXN89906.1"/>
    </source>
</evidence>
<feature type="transmembrane region" description="Helical" evidence="1">
    <location>
        <begin position="147"/>
        <end position="174"/>
    </location>
</feature>
<accession>A0ABX8RKQ1</accession>
<feature type="transmembrane region" description="Helical" evidence="1">
    <location>
        <begin position="20"/>
        <end position="40"/>
    </location>
</feature>
<keyword evidence="3" id="KW-1185">Reference proteome</keyword>
<sequence length="259" mass="26606">MPDGSTSLEAIAGQRFSLKLSSACAIAGGGGFLAVGVAHGDLPDDDVGAALRFVADHPQWYATHLAGIVCVLLWVGAFTGLAHSLRGGVAAVLGRLATVSMGVGAAVFTVDYTIDGYAFKRIADQWAAAASGPAAERYLTIADAMFAVLYGTVTASAMWTLGLPFLLIGLAVAADHEFPRWLGWIVAVTGGGSVAGGLITYLAWHPGAGFVLALACNALSAGWLVAVGVLMWRRARALTTPEVADRTGRGGGPRAPDQR</sequence>
<organism evidence="2 3">
    <name type="scientific">Nocardia iowensis</name>
    <dbReference type="NCBI Taxonomy" id="204891"/>
    <lineage>
        <taxon>Bacteria</taxon>
        <taxon>Bacillati</taxon>
        <taxon>Actinomycetota</taxon>
        <taxon>Actinomycetes</taxon>
        <taxon>Mycobacteriales</taxon>
        <taxon>Nocardiaceae</taxon>
        <taxon>Nocardia</taxon>
    </lineage>
</organism>
<dbReference type="EMBL" id="CP078145">
    <property type="protein sequence ID" value="QXN89906.1"/>
    <property type="molecule type" value="Genomic_DNA"/>
</dbReference>
<keyword evidence="1" id="KW-0812">Transmembrane</keyword>
<keyword evidence="1" id="KW-1133">Transmembrane helix</keyword>
<feature type="transmembrane region" description="Helical" evidence="1">
    <location>
        <begin position="181"/>
        <end position="204"/>
    </location>
</feature>
<evidence type="ECO:0000256" key="1">
    <source>
        <dbReference type="SAM" id="Phobius"/>
    </source>
</evidence>
<gene>
    <name evidence="2" type="ORF">KV110_31290</name>
</gene>
<protein>
    <recommendedName>
        <fullName evidence="4">DUF4386 family protein</fullName>
    </recommendedName>
</protein>
<proteinExistence type="predicted"/>
<dbReference type="Proteomes" id="UP000694257">
    <property type="component" value="Chromosome"/>
</dbReference>